<dbReference type="EMBL" id="CAADRN010000378">
    <property type="protein sequence ID" value="VFU19333.1"/>
    <property type="molecule type" value="Genomic_DNA"/>
</dbReference>
<name>A0A485M733_9ZZZZ</name>
<evidence type="ECO:0000313" key="1">
    <source>
        <dbReference type="EMBL" id="VFU19333.1"/>
    </source>
</evidence>
<reference evidence="1" key="1">
    <citation type="submission" date="2019-03" db="EMBL/GenBank/DDBJ databases">
        <authorList>
            <person name="Hao L."/>
        </authorList>
    </citation>
    <scope>NUCLEOTIDE SEQUENCE</scope>
</reference>
<dbReference type="AlphaFoldDB" id="A0A485M733"/>
<sequence>MSRAVTIIRYPSPVTVADFSQDAAGVKEILTMARLNGNIFECLDFRRF</sequence>
<proteinExistence type="predicted"/>
<accession>A0A485M733</accession>
<protein>
    <submittedName>
        <fullName evidence="1">Uncharacterized protein</fullName>
    </submittedName>
</protein>
<organism evidence="1">
    <name type="scientific">anaerobic digester metagenome</name>
    <dbReference type="NCBI Taxonomy" id="1263854"/>
    <lineage>
        <taxon>unclassified sequences</taxon>
        <taxon>metagenomes</taxon>
        <taxon>ecological metagenomes</taxon>
    </lineage>
</organism>
<gene>
    <name evidence="1" type="ORF">SCFA_750002</name>
</gene>